<organism evidence="2 3">
    <name type="scientific">Kineococcus aurantiacus</name>
    <dbReference type="NCBI Taxonomy" id="37633"/>
    <lineage>
        <taxon>Bacteria</taxon>
        <taxon>Bacillati</taxon>
        <taxon>Actinomycetota</taxon>
        <taxon>Actinomycetes</taxon>
        <taxon>Kineosporiales</taxon>
        <taxon>Kineosporiaceae</taxon>
        <taxon>Kineococcus</taxon>
    </lineage>
</organism>
<dbReference type="RefSeq" id="WP_179751832.1">
    <property type="nucleotide sequence ID" value="NZ_BAAAGN010000009.1"/>
</dbReference>
<keyword evidence="3" id="KW-1185">Reference proteome</keyword>
<feature type="compositionally biased region" description="Basic and acidic residues" evidence="1">
    <location>
        <begin position="39"/>
        <end position="51"/>
    </location>
</feature>
<protein>
    <submittedName>
        <fullName evidence="2">Uncharacterized protein</fullName>
    </submittedName>
</protein>
<name>A0A7Y9J100_9ACTN</name>
<dbReference type="EMBL" id="JACCBB010000001">
    <property type="protein sequence ID" value="NYD22674.1"/>
    <property type="molecule type" value="Genomic_DNA"/>
</dbReference>
<dbReference type="Proteomes" id="UP000521922">
    <property type="component" value="Unassembled WGS sequence"/>
</dbReference>
<reference evidence="2 3" key="1">
    <citation type="submission" date="2020-07" db="EMBL/GenBank/DDBJ databases">
        <title>Sequencing the genomes of 1000 actinobacteria strains.</title>
        <authorList>
            <person name="Klenk H.-P."/>
        </authorList>
    </citation>
    <scope>NUCLEOTIDE SEQUENCE [LARGE SCALE GENOMIC DNA]</scope>
    <source>
        <strain evidence="2 3">DSM 7487</strain>
    </source>
</reference>
<dbReference type="AlphaFoldDB" id="A0A7Y9J100"/>
<proteinExistence type="predicted"/>
<gene>
    <name evidence="2" type="ORF">BJ968_002214</name>
</gene>
<evidence type="ECO:0000313" key="3">
    <source>
        <dbReference type="Proteomes" id="UP000521922"/>
    </source>
</evidence>
<evidence type="ECO:0000313" key="2">
    <source>
        <dbReference type="EMBL" id="NYD22674.1"/>
    </source>
</evidence>
<comment type="caution">
    <text evidence="2">The sequence shown here is derived from an EMBL/GenBank/DDBJ whole genome shotgun (WGS) entry which is preliminary data.</text>
</comment>
<feature type="region of interest" description="Disordered" evidence="1">
    <location>
        <begin position="32"/>
        <end position="51"/>
    </location>
</feature>
<evidence type="ECO:0000256" key="1">
    <source>
        <dbReference type="SAM" id="MobiDB-lite"/>
    </source>
</evidence>
<sequence length="51" mass="5880">MQEPYVPVALRVVAEWGVHDPVRDINADHRWPDAGQEQAWHDEVSHSAHQL</sequence>
<accession>A0A7Y9J100</accession>